<dbReference type="SMART" id="SM00365">
    <property type="entry name" value="LRR_SD22"/>
    <property type="match status" value="2"/>
</dbReference>
<comment type="subcellular location">
    <subcellularLocation>
        <location evidence="1">Cell envelope</location>
    </subcellularLocation>
    <subcellularLocation>
        <location evidence="2">Membrane</location>
    </subcellularLocation>
</comment>
<dbReference type="InterPro" id="IPR001611">
    <property type="entry name" value="Leu-rich_rpt"/>
</dbReference>
<dbReference type="KEGG" id="nnu:104603584"/>
<dbReference type="Proteomes" id="UP000189703">
    <property type="component" value="Unplaced"/>
</dbReference>
<organism evidence="6 7">
    <name type="scientific">Nelumbo nucifera</name>
    <name type="common">Sacred lotus</name>
    <dbReference type="NCBI Taxonomy" id="4432"/>
    <lineage>
        <taxon>Eukaryota</taxon>
        <taxon>Viridiplantae</taxon>
        <taxon>Streptophyta</taxon>
        <taxon>Embryophyta</taxon>
        <taxon>Tracheophyta</taxon>
        <taxon>Spermatophyta</taxon>
        <taxon>Magnoliopsida</taxon>
        <taxon>Proteales</taxon>
        <taxon>Nelumbonaceae</taxon>
        <taxon>Nelumbo</taxon>
    </lineage>
</organism>
<evidence type="ECO:0000256" key="3">
    <source>
        <dbReference type="ARBA" id="ARBA00022729"/>
    </source>
</evidence>
<dbReference type="Pfam" id="PF13855">
    <property type="entry name" value="LRR_8"/>
    <property type="match status" value="1"/>
</dbReference>
<evidence type="ECO:0000313" key="6">
    <source>
        <dbReference type="Proteomes" id="UP000189703"/>
    </source>
</evidence>
<evidence type="ECO:0000256" key="4">
    <source>
        <dbReference type="ARBA" id="ARBA00022737"/>
    </source>
</evidence>
<dbReference type="STRING" id="4432.A0A1U8AEF3"/>
<dbReference type="OMA" id="NCCAWDP"/>
<keyword evidence="5" id="KW-0472">Membrane</keyword>
<evidence type="ECO:0000256" key="2">
    <source>
        <dbReference type="ARBA" id="ARBA00004370"/>
    </source>
</evidence>
<protein>
    <submittedName>
        <fullName evidence="7">Polygalacturonase inhibitor 1-like</fullName>
    </submittedName>
</protein>
<keyword evidence="6" id="KW-1185">Reference proteome</keyword>
<dbReference type="PANTHER" id="PTHR48059:SF19">
    <property type="entry name" value="RECEPTOR-LIKE PROTEIN KINASE 5"/>
    <property type="match status" value="1"/>
</dbReference>
<gene>
    <name evidence="7" type="primary">LOC104603584</name>
</gene>
<evidence type="ECO:0000313" key="7">
    <source>
        <dbReference type="RefSeq" id="XP_010265951.2"/>
    </source>
</evidence>
<dbReference type="GO" id="GO:0016020">
    <property type="term" value="C:membrane"/>
    <property type="evidence" value="ECO:0007669"/>
    <property type="project" value="UniProtKB-SubCell"/>
</dbReference>
<dbReference type="InterPro" id="IPR032675">
    <property type="entry name" value="LRR_dom_sf"/>
</dbReference>
<keyword evidence="3" id="KW-0732">Signal</keyword>
<dbReference type="InterPro" id="IPR051848">
    <property type="entry name" value="PGIP"/>
</dbReference>
<dbReference type="AlphaFoldDB" id="A0A1U8AEF3"/>
<dbReference type="SUPFAM" id="SSF52058">
    <property type="entry name" value="L domain-like"/>
    <property type="match status" value="1"/>
</dbReference>
<accession>A0A1U8AEF3</accession>
<dbReference type="RefSeq" id="XP_010265951.2">
    <property type="nucleotide sequence ID" value="XM_010267649.2"/>
</dbReference>
<proteinExistence type="predicted"/>
<evidence type="ECO:0000256" key="1">
    <source>
        <dbReference type="ARBA" id="ARBA00004196"/>
    </source>
</evidence>
<dbReference type="PANTHER" id="PTHR48059">
    <property type="entry name" value="POLYGALACTURONASE INHIBITOR 1"/>
    <property type="match status" value="1"/>
</dbReference>
<dbReference type="InParanoid" id="A0A1U8AEF3"/>
<dbReference type="FunFam" id="3.80.10.10:FF:000400">
    <property type="entry name" value="Nuclear pore complex protein NUP107"/>
    <property type="match status" value="1"/>
</dbReference>
<sequence length="351" mass="39014">MPMPSECGVVLSNFVTATNPWILEHRLFAPVCYGSDTTRKTKEALKTMILSIEPYGIYIQRGSLIPRNKGSPNPSADCCSWNYVGCDPSDRVTQILFYNIHTPFQIPEAVGDLPYLNTLDFNDIPNFTGSIPYSITKLQNLEILRIWNTSLSGPIPEFLSQLKNLRYLYLGYNQLSGPIPASLANLNKLQSLDLLSNKLSGSIPDSFGSFKDGEYSIFSLDLSHNQLSGGIPTSINVSSIDLSHNKLNGDASMLLRENGAEEWIYLSHNQLDFDLTKVKFPKKLKVLDLSHNQIHGNIPKQVIKLDLESMDLSYNQLCGKIPFGGNVQKMGAKSFAHNRCLCGPPLPNKCN</sequence>
<dbReference type="OrthoDB" id="676979at2759"/>
<reference evidence="7" key="1">
    <citation type="submission" date="2025-08" db="UniProtKB">
        <authorList>
            <consortium name="RefSeq"/>
        </authorList>
    </citation>
    <scope>IDENTIFICATION</scope>
</reference>
<dbReference type="GeneID" id="104603584"/>
<keyword evidence="4" id="KW-0677">Repeat</keyword>
<evidence type="ECO:0000256" key="5">
    <source>
        <dbReference type="ARBA" id="ARBA00023136"/>
    </source>
</evidence>
<dbReference type="Pfam" id="PF00560">
    <property type="entry name" value="LRR_1"/>
    <property type="match status" value="3"/>
</dbReference>
<name>A0A1U8AEF3_NELNU</name>
<dbReference type="Gene3D" id="3.80.10.10">
    <property type="entry name" value="Ribonuclease Inhibitor"/>
    <property type="match status" value="1"/>
</dbReference>